<name>N8WBL6_9GAMM</name>
<proteinExistence type="predicted"/>
<dbReference type="RefSeq" id="WP_004770433.1">
    <property type="nucleotide sequence ID" value="NZ_KB849356.1"/>
</dbReference>
<dbReference type="eggNOG" id="ENOG5031RPU">
    <property type="taxonomic scope" value="Bacteria"/>
</dbReference>
<evidence type="ECO:0000313" key="2">
    <source>
        <dbReference type="Proteomes" id="UP000013049"/>
    </source>
</evidence>
<dbReference type="EMBL" id="APPC01000001">
    <property type="protein sequence ID" value="ENU94273.1"/>
    <property type="molecule type" value="Genomic_DNA"/>
</dbReference>
<evidence type="ECO:0000313" key="1">
    <source>
        <dbReference type="EMBL" id="ENU94273.1"/>
    </source>
</evidence>
<protein>
    <submittedName>
        <fullName evidence="1">Uncharacterized protein</fullName>
    </submittedName>
</protein>
<sequence length="303" mass="36475">MQQMTLTSLEHQIAPRLEQDIHELFLNIRDKQSGKYQAYIWCERLLSYINVWHLLFATNDYRYGFWLETMMQCYRASQIESGIRDIRDPEQAKKLITMTLVKLERTFLSTDILEELKEQNERHIKQIQRYQDEYDKVTQYCFDLIKINVICAYQPEFAENISILKMNKHIQTFNKYLKQLEFFPISYLYWYRRVVRIPEKNQYVMVLSLTVNARIYAETPFYLSRLQQLWSFATEYKGMVIDLQNESNYSHELVSQMFCEFDDRDDLDGLLKRDIVNSSKDSMVVRVWPIGFKHTIGTTGKYI</sequence>
<accession>N8WBL6</accession>
<gene>
    <name evidence="1" type="ORF">F971_00170</name>
</gene>
<organism evidence="1 2">
    <name type="scientific">Acinetobacter vivianii</name>
    <dbReference type="NCBI Taxonomy" id="1776742"/>
    <lineage>
        <taxon>Bacteria</taxon>
        <taxon>Pseudomonadati</taxon>
        <taxon>Pseudomonadota</taxon>
        <taxon>Gammaproteobacteria</taxon>
        <taxon>Moraxellales</taxon>
        <taxon>Moraxellaceae</taxon>
        <taxon>Acinetobacter</taxon>
    </lineage>
</organism>
<dbReference type="Proteomes" id="UP000013049">
    <property type="component" value="Unassembled WGS sequence"/>
</dbReference>
<comment type="caution">
    <text evidence="1">The sequence shown here is derived from an EMBL/GenBank/DDBJ whole genome shotgun (WGS) entry which is preliminary data.</text>
</comment>
<reference evidence="1 2" key="1">
    <citation type="submission" date="2013-02" db="EMBL/GenBank/DDBJ databases">
        <title>The Genome Sequence of Acinetobacter sp. NIPH 758.</title>
        <authorList>
            <consortium name="The Broad Institute Genome Sequencing Platform"/>
            <consortium name="The Broad Institute Genome Sequencing Center for Infectious Disease"/>
            <person name="Cerqueira G."/>
            <person name="Feldgarden M."/>
            <person name="Courvalin P."/>
            <person name="Perichon B."/>
            <person name="Grillot-Courvalin C."/>
            <person name="Clermont D."/>
            <person name="Rocha E."/>
            <person name="Yoon E.-J."/>
            <person name="Nemec A."/>
            <person name="Walker B."/>
            <person name="Young S.K."/>
            <person name="Zeng Q."/>
            <person name="Gargeya S."/>
            <person name="Fitzgerald M."/>
            <person name="Haas B."/>
            <person name="Abouelleil A."/>
            <person name="Alvarado L."/>
            <person name="Arachchi H.M."/>
            <person name="Berlin A.M."/>
            <person name="Chapman S.B."/>
            <person name="Dewar J."/>
            <person name="Goldberg J."/>
            <person name="Griggs A."/>
            <person name="Gujja S."/>
            <person name="Hansen M."/>
            <person name="Howarth C."/>
            <person name="Imamovic A."/>
            <person name="Larimer J."/>
            <person name="McCowan C."/>
            <person name="Murphy C."/>
            <person name="Neiman D."/>
            <person name="Pearson M."/>
            <person name="Priest M."/>
            <person name="Roberts A."/>
            <person name="Saif S."/>
            <person name="Shea T."/>
            <person name="Sisk P."/>
            <person name="Sykes S."/>
            <person name="Wortman J."/>
            <person name="Nusbaum C."/>
            <person name="Birren B."/>
        </authorList>
    </citation>
    <scope>NUCLEOTIDE SEQUENCE [LARGE SCALE GENOMIC DNA]</scope>
    <source>
        <strain evidence="1 2">NIPH 758</strain>
    </source>
</reference>
<dbReference type="HOGENOM" id="CLU_075481_0_0_6"/>
<dbReference type="AlphaFoldDB" id="N8WBL6"/>
<dbReference type="PATRIC" id="fig|1217712.3.peg.165"/>